<accession>A0AAP8NLX4</accession>
<dbReference type="InterPro" id="IPR011060">
    <property type="entry name" value="RibuloseP-bd_barrel"/>
</dbReference>
<evidence type="ECO:0000256" key="3">
    <source>
        <dbReference type="ARBA" id="ARBA00012362"/>
    </source>
</evidence>
<evidence type="ECO:0000256" key="6">
    <source>
        <dbReference type="ARBA" id="ARBA00022643"/>
    </source>
</evidence>
<gene>
    <name evidence="12" type="ORF">CXU09_05395</name>
</gene>
<evidence type="ECO:0000256" key="10">
    <source>
        <dbReference type="ARBA" id="ARBA00023239"/>
    </source>
</evidence>
<protein>
    <recommendedName>
        <fullName evidence="3">indole-3-glycerol-phosphate synthase</fullName>
        <ecNumber evidence="3">4.1.1.48</ecNumber>
    </recommendedName>
</protein>
<dbReference type="Pfam" id="PF00218">
    <property type="entry name" value="IGPS"/>
    <property type="match status" value="1"/>
</dbReference>
<dbReference type="PROSITE" id="PS00912">
    <property type="entry name" value="DHODEHASE_2"/>
    <property type="match status" value="1"/>
</dbReference>
<keyword evidence="9" id="KW-0057">Aromatic amino acid biosynthesis</keyword>
<dbReference type="RefSeq" id="WP_102732422.1">
    <property type="nucleotide sequence ID" value="NZ_CP010553.1"/>
</dbReference>
<keyword evidence="7" id="KW-0210">Decarboxylase</keyword>
<dbReference type="PANTHER" id="PTHR22854">
    <property type="entry name" value="TRYPTOPHAN BIOSYNTHESIS PROTEIN"/>
    <property type="match status" value="1"/>
</dbReference>
<comment type="pathway">
    <text evidence="2">Amino-acid biosynthesis; L-tryptophan biosynthesis; L-tryptophan from chorismate: step 4/5.</text>
</comment>
<proteinExistence type="predicted"/>
<dbReference type="InterPro" id="IPR013798">
    <property type="entry name" value="Indole-3-glycerol_P_synth_dom"/>
</dbReference>
<evidence type="ECO:0000313" key="13">
    <source>
        <dbReference type="Proteomes" id="UP000235914"/>
    </source>
</evidence>
<sequence>MDYLNSILGRKRADLKKLLPLEGKLRASAIQRNDYAGFRTAVDLGETRLSVVPEISRVHPALRLQEGVQDIRHMYGMFLQGGAQGISIAVEPEVYGGSWDMVSTVSRISSIPVMARDVFIHPAMICQAIVSGADAVNLVAAALPAKDLSELYRMASGLGLDVMMEVHTLKELETVMDLEAEFICINNADPHTLQANPAVTEKLIEEIPASVTVLSAGGIRTVEDARRMLDAGANGVLLQDELARMDIPQDFMEAILALRAD</sequence>
<evidence type="ECO:0000259" key="11">
    <source>
        <dbReference type="Pfam" id="PF00218"/>
    </source>
</evidence>
<dbReference type="GO" id="GO:0004640">
    <property type="term" value="F:phosphoribosylanthranilate isomerase activity"/>
    <property type="evidence" value="ECO:0007669"/>
    <property type="project" value="TreeGrafter"/>
</dbReference>
<dbReference type="InterPro" id="IPR001295">
    <property type="entry name" value="Dihydroorotate_DH_CS"/>
</dbReference>
<keyword evidence="5" id="KW-0285">Flavoprotein</keyword>
<dbReference type="Gene3D" id="3.20.20.70">
    <property type="entry name" value="Aldolase class I"/>
    <property type="match status" value="1"/>
</dbReference>
<dbReference type="EC" id="4.1.1.48" evidence="3"/>
<evidence type="ECO:0000256" key="8">
    <source>
        <dbReference type="ARBA" id="ARBA00022822"/>
    </source>
</evidence>
<keyword evidence="10" id="KW-0456">Lyase</keyword>
<organism evidence="12 13">
    <name type="scientific">Akkermansia muciniphila</name>
    <dbReference type="NCBI Taxonomy" id="239935"/>
    <lineage>
        <taxon>Bacteria</taxon>
        <taxon>Pseudomonadati</taxon>
        <taxon>Verrucomicrobiota</taxon>
        <taxon>Verrucomicrobiia</taxon>
        <taxon>Verrucomicrobiales</taxon>
        <taxon>Akkermansiaceae</taxon>
        <taxon>Akkermansia</taxon>
    </lineage>
</organism>
<evidence type="ECO:0000256" key="1">
    <source>
        <dbReference type="ARBA" id="ARBA00001633"/>
    </source>
</evidence>
<evidence type="ECO:0000256" key="5">
    <source>
        <dbReference type="ARBA" id="ARBA00022630"/>
    </source>
</evidence>
<evidence type="ECO:0000256" key="4">
    <source>
        <dbReference type="ARBA" id="ARBA00022605"/>
    </source>
</evidence>
<dbReference type="AlphaFoldDB" id="A0AAP8NLX4"/>
<dbReference type="InterPro" id="IPR045186">
    <property type="entry name" value="Indole-3-glycerol_P_synth"/>
</dbReference>
<evidence type="ECO:0000313" key="12">
    <source>
        <dbReference type="EMBL" id="PNC57007.1"/>
    </source>
</evidence>
<comment type="caution">
    <text evidence="12">The sequence shown here is derived from an EMBL/GenBank/DDBJ whole genome shotgun (WGS) entry which is preliminary data.</text>
</comment>
<evidence type="ECO:0000256" key="9">
    <source>
        <dbReference type="ARBA" id="ARBA00023141"/>
    </source>
</evidence>
<comment type="catalytic activity">
    <reaction evidence="1">
        <text>1-(2-carboxyphenylamino)-1-deoxy-D-ribulose 5-phosphate + H(+) = (1S,2R)-1-C-(indol-3-yl)glycerol 3-phosphate + CO2 + H2O</text>
        <dbReference type="Rhea" id="RHEA:23476"/>
        <dbReference type="ChEBI" id="CHEBI:15377"/>
        <dbReference type="ChEBI" id="CHEBI:15378"/>
        <dbReference type="ChEBI" id="CHEBI:16526"/>
        <dbReference type="ChEBI" id="CHEBI:58613"/>
        <dbReference type="ChEBI" id="CHEBI:58866"/>
        <dbReference type="EC" id="4.1.1.48"/>
    </reaction>
</comment>
<keyword evidence="6" id="KW-0288">FMN</keyword>
<dbReference type="InterPro" id="IPR013785">
    <property type="entry name" value="Aldolase_TIM"/>
</dbReference>
<dbReference type="GO" id="GO:0016627">
    <property type="term" value="F:oxidoreductase activity, acting on the CH-CH group of donors"/>
    <property type="evidence" value="ECO:0007669"/>
    <property type="project" value="InterPro"/>
</dbReference>
<dbReference type="GO" id="GO:0006207">
    <property type="term" value="P:'de novo' pyrimidine nucleobase biosynthetic process"/>
    <property type="evidence" value="ECO:0007669"/>
    <property type="project" value="InterPro"/>
</dbReference>
<reference evidence="12 13" key="1">
    <citation type="journal article" date="2017" name="BMC Genomics">
        <title>Genome sequencing of 39 Akkermansia muciniphila isolates reveals its population structure, genomic and functional diverisity, and global distribution in mammalian gut microbiotas.</title>
        <authorList>
            <person name="Guo X."/>
            <person name="Li S."/>
            <person name="Zhang J."/>
            <person name="Wu F."/>
            <person name="Li X."/>
            <person name="Wu D."/>
            <person name="Zhang M."/>
            <person name="Ou Z."/>
            <person name="Jie Z."/>
            <person name="Yan Q."/>
            <person name="Li P."/>
            <person name="Yi J."/>
            <person name="Peng Y."/>
        </authorList>
    </citation>
    <scope>NUCLEOTIDE SEQUENCE [LARGE SCALE GENOMIC DNA]</scope>
    <source>
        <strain evidence="12 13">GP43</strain>
    </source>
</reference>
<evidence type="ECO:0000256" key="7">
    <source>
        <dbReference type="ARBA" id="ARBA00022793"/>
    </source>
</evidence>
<dbReference type="GO" id="GO:0000162">
    <property type="term" value="P:L-tryptophan biosynthetic process"/>
    <property type="evidence" value="ECO:0007669"/>
    <property type="project" value="UniProtKB-KW"/>
</dbReference>
<dbReference type="GO" id="GO:0004425">
    <property type="term" value="F:indole-3-glycerol-phosphate synthase activity"/>
    <property type="evidence" value="ECO:0007669"/>
    <property type="project" value="UniProtKB-EC"/>
</dbReference>
<evidence type="ECO:0000256" key="2">
    <source>
        <dbReference type="ARBA" id="ARBA00004696"/>
    </source>
</evidence>
<feature type="domain" description="Indole-3-glycerol phosphate synthase" evidence="11">
    <location>
        <begin position="5"/>
        <end position="246"/>
    </location>
</feature>
<keyword evidence="4" id="KW-0028">Amino-acid biosynthesis</keyword>
<dbReference type="PANTHER" id="PTHR22854:SF2">
    <property type="entry name" value="INDOLE-3-GLYCEROL-PHOSPHATE SYNTHASE"/>
    <property type="match status" value="1"/>
</dbReference>
<name>A0AAP8NLX4_9BACT</name>
<dbReference type="SUPFAM" id="SSF51366">
    <property type="entry name" value="Ribulose-phoshate binding barrel"/>
    <property type="match status" value="1"/>
</dbReference>
<dbReference type="EMBL" id="PJKN01000002">
    <property type="protein sequence ID" value="PNC57007.1"/>
    <property type="molecule type" value="Genomic_DNA"/>
</dbReference>
<keyword evidence="8" id="KW-0822">Tryptophan biosynthesis</keyword>
<dbReference type="Proteomes" id="UP000235914">
    <property type="component" value="Unassembled WGS sequence"/>
</dbReference>